<dbReference type="SUPFAM" id="SSF51735">
    <property type="entry name" value="NAD(P)-binding Rossmann-fold domains"/>
    <property type="match status" value="1"/>
</dbReference>
<reference evidence="3 4" key="1">
    <citation type="journal article" date="2014" name="PLoS Genet.">
        <title>Phylogenetically driven sequencing of extremely halophilic archaea reveals strategies for static and dynamic osmo-response.</title>
        <authorList>
            <person name="Becker E.A."/>
            <person name="Seitzer P.M."/>
            <person name="Tritt A."/>
            <person name="Larsen D."/>
            <person name="Krusor M."/>
            <person name="Yao A.I."/>
            <person name="Wu D."/>
            <person name="Madern D."/>
            <person name="Eisen J.A."/>
            <person name="Darling A.E."/>
            <person name="Facciotti M.T."/>
        </authorList>
    </citation>
    <scope>NUCLEOTIDE SEQUENCE [LARGE SCALE GENOMIC DNA]</scope>
    <source>
        <strain evidence="3 4">JCM 10990</strain>
    </source>
</reference>
<dbReference type="Gene3D" id="3.40.50.720">
    <property type="entry name" value="NAD(P)-binding Rossmann-like Domain"/>
    <property type="match status" value="2"/>
</dbReference>
<dbReference type="InterPro" id="IPR050177">
    <property type="entry name" value="Lipid_A_modif_metabolic_enz"/>
</dbReference>
<accession>M0A954</accession>
<evidence type="ECO:0000256" key="1">
    <source>
        <dbReference type="SAM" id="MobiDB-lite"/>
    </source>
</evidence>
<dbReference type="STRING" id="1227492.C482_16753"/>
<feature type="domain" description="NAD-dependent epimerase/dehydratase" evidence="2">
    <location>
        <begin position="11"/>
        <end position="288"/>
    </location>
</feature>
<dbReference type="EMBL" id="AOIN01000091">
    <property type="protein sequence ID" value="ELY95310.1"/>
    <property type="molecule type" value="Genomic_DNA"/>
</dbReference>
<evidence type="ECO:0000259" key="2">
    <source>
        <dbReference type="Pfam" id="PF01370"/>
    </source>
</evidence>
<feature type="region of interest" description="Disordered" evidence="1">
    <location>
        <begin position="308"/>
        <end position="328"/>
    </location>
</feature>
<keyword evidence="4" id="KW-1185">Reference proteome</keyword>
<dbReference type="OrthoDB" id="4907at2157"/>
<evidence type="ECO:0000313" key="4">
    <source>
        <dbReference type="Proteomes" id="UP000011693"/>
    </source>
</evidence>
<feature type="compositionally biased region" description="Polar residues" evidence="1">
    <location>
        <begin position="42"/>
        <end position="65"/>
    </location>
</feature>
<dbReference type="AlphaFoldDB" id="M0A954"/>
<dbReference type="Pfam" id="PF01370">
    <property type="entry name" value="Epimerase"/>
    <property type="match status" value="1"/>
</dbReference>
<dbReference type="PATRIC" id="fig|1227492.4.peg.3337"/>
<dbReference type="PRINTS" id="PR01713">
    <property type="entry name" value="NUCEPIMERASE"/>
</dbReference>
<feature type="compositionally biased region" description="Acidic residues" evidence="1">
    <location>
        <begin position="85"/>
        <end position="97"/>
    </location>
</feature>
<dbReference type="Gene3D" id="3.90.25.10">
    <property type="entry name" value="UDP-galactose 4-epimerase, domain 1"/>
    <property type="match status" value="1"/>
</dbReference>
<dbReference type="Proteomes" id="UP000011693">
    <property type="component" value="Unassembled WGS sequence"/>
</dbReference>
<dbReference type="PANTHER" id="PTHR43245">
    <property type="entry name" value="BIFUNCTIONAL POLYMYXIN RESISTANCE PROTEIN ARNA"/>
    <property type="match status" value="1"/>
</dbReference>
<feature type="region of interest" description="Disordered" evidence="1">
    <location>
        <begin position="355"/>
        <end position="398"/>
    </location>
</feature>
<dbReference type="InterPro" id="IPR036291">
    <property type="entry name" value="NAD(P)-bd_dom_sf"/>
</dbReference>
<dbReference type="RefSeq" id="WP_006168849.1">
    <property type="nucleotide sequence ID" value="NZ_AOIN01000091.1"/>
</dbReference>
<comment type="caution">
    <text evidence="3">The sequence shown here is derived from an EMBL/GenBank/DDBJ whole genome shotgun (WGS) entry which is preliminary data.</text>
</comment>
<feature type="region of interest" description="Disordered" evidence="1">
    <location>
        <begin position="42"/>
        <end position="103"/>
    </location>
</feature>
<feature type="compositionally biased region" description="Low complexity" evidence="1">
    <location>
        <begin position="367"/>
        <end position="386"/>
    </location>
</feature>
<dbReference type="PANTHER" id="PTHR43245:SF13">
    <property type="entry name" value="UDP-D-APIOSE_UDP-D-XYLOSE SYNTHASE 2"/>
    <property type="match status" value="1"/>
</dbReference>
<evidence type="ECO:0000313" key="3">
    <source>
        <dbReference type="EMBL" id="ELY95310.1"/>
    </source>
</evidence>
<organism evidence="3 4">
    <name type="scientific">Natrialba chahannaoensis JCM 10990</name>
    <dbReference type="NCBI Taxonomy" id="1227492"/>
    <lineage>
        <taxon>Archaea</taxon>
        <taxon>Methanobacteriati</taxon>
        <taxon>Methanobacteriota</taxon>
        <taxon>Stenosarchaea group</taxon>
        <taxon>Halobacteria</taxon>
        <taxon>Halobacteriales</taxon>
        <taxon>Natrialbaceae</taxon>
        <taxon>Natrialba</taxon>
    </lineage>
</organism>
<dbReference type="InterPro" id="IPR001509">
    <property type="entry name" value="Epimerase_deHydtase"/>
</dbReference>
<feature type="compositionally biased region" description="Basic and acidic residues" evidence="1">
    <location>
        <begin position="313"/>
        <end position="328"/>
    </location>
</feature>
<protein>
    <submittedName>
        <fullName evidence="3">NAD-dependent epimerase/dehydratase</fullName>
    </submittedName>
</protein>
<proteinExistence type="predicted"/>
<name>M0A954_9EURY</name>
<gene>
    <name evidence="3" type="ORF">C482_16753</name>
</gene>
<sequence length="398" mass="42559">MTSPAIRDRTVLVTGGGGFIGSHLVEALAPYNDVRVLDNFSTGSRDNLSVSSTSETGSLWANDTPASADGGIDDTENDDGRAEGTGEDADPDPDLDPDGSLTIVDGDISDPMALQRAARGVDLIFHQAALVSVTESVDAPRRSNETNLDASLLVLDQARQEDARVVLASSAAVYGHPDELPISETATTEPTSPYGIQKLALDQYARSYHELYDLPTVALRYFNAYGPRQQGPYSGVISTFLEQARADEPITIEGDGEQTRDFVHVSDIVRANLLAATTDAVGEAYNVGTGERTSIRDLAELVRDAVGSSSPIVHRDPRSGDIRHSRADVSKVRHELGFEARVGLESGIRSLVTGAAGEQGYSSPSTQQGAEQGQGQEQQQQETQQQPLVARPERQSQD</sequence>